<dbReference type="PANTHER" id="PTHR38011:SF7">
    <property type="entry name" value="2,5-DIAMINO-6-RIBOSYLAMINO-4(3H)-PYRIMIDINONE 5'-PHOSPHATE REDUCTASE"/>
    <property type="match status" value="1"/>
</dbReference>
<dbReference type="EMBL" id="CP139368">
    <property type="protein sequence ID" value="WPR88818.1"/>
    <property type="molecule type" value="Genomic_DNA"/>
</dbReference>
<dbReference type="Pfam" id="PF01872">
    <property type="entry name" value="RibD_C"/>
    <property type="match status" value="1"/>
</dbReference>
<keyword evidence="3" id="KW-0560">Oxidoreductase</keyword>
<feature type="domain" description="Bacterial bifunctional deaminase-reductase C-terminal" evidence="4">
    <location>
        <begin position="16"/>
        <end position="220"/>
    </location>
</feature>
<dbReference type="InterPro" id="IPR024072">
    <property type="entry name" value="DHFR-like_dom_sf"/>
</dbReference>
<organism evidence="5 6">
    <name type="scientific">Microbacterium rhizosphaerae</name>
    <dbReference type="NCBI Taxonomy" id="1678237"/>
    <lineage>
        <taxon>Bacteria</taxon>
        <taxon>Bacillati</taxon>
        <taxon>Actinomycetota</taxon>
        <taxon>Actinomycetes</taxon>
        <taxon>Micrococcales</taxon>
        <taxon>Microbacteriaceae</taxon>
        <taxon>Microbacterium</taxon>
    </lineage>
</organism>
<proteinExistence type="predicted"/>
<accession>A0ABZ0SLX1</accession>
<reference evidence="5 6" key="1">
    <citation type="submission" date="2023-11" db="EMBL/GenBank/DDBJ databases">
        <title>Genome sequence of Microbacterium rhizosphaerae KACC 19337.</title>
        <authorList>
            <person name="Choi H."/>
            <person name="Kim S."/>
            <person name="Kim Y."/>
            <person name="Kwon S.-W."/>
            <person name="Heo J."/>
        </authorList>
    </citation>
    <scope>NUCLEOTIDE SEQUENCE [LARGE SCALE GENOMIC DNA]</scope>
    <source>
        <strain evidence="5 6">KACC 19337</strain>
    </source>
</reference>
<gene>
    <name evidence="5" type="ORF">SM116_13720</name>
</gene>
<evidence type="ECO:0000256" key="2">
    <source>
        <dbReference type="ARBA" id="ARBA00022857"/>
    </source>
</evidence>
<evidence type="ECO:0000259" key="4">
    <source>
        <dbReference type="Pfam" id="PF01872"/>
    </source>
</evidence>
<sequence>MTDLREAYQVPAGDGPHVRMNMVMSLDGAATVGGRSGGLGDDADVATMQALRANADVVLVGVGTVAVEGYGGMRVSDDDAAWRRSRGLSAQPRIAVLSGGASIAPEHPVFAQAITRPIVLVSSEADPQRVAGLAEVADVIGTADLVDAVQQLAKAVGRRILCEGGPTVFGALIEADLVDELCLTLSPKLIAGSAPRVAHGPNESVRALALADVRRVGDELFLRYIRPAR</sequence>
<dbReference type="InterPro" id="IPR002734">
    <property type="entry name" value="RibDG_C"/>
</dbReference>
<name>A0ABZ0SLX1_9MICO</name>
<dbReference type="InterPro" id="IPR050765">
    <property type="entry name" value="Riboflavin_Biosynth_HTPR"/>
</dbReference>
<comment type="pathway">
    <text evidence="1">Cofactor biosynthesis; riboflavin biosynthesis.</text>
</comment>
<dbReference type="Gene3D" id="3.40.430.10">
    <property type="entry name" value="Dihydrofolate Reductase, subunit A"/>
    <property type="match status" value="1"/>
</dbReference>
<keyword evidence="6" id="KW-1185">Reference proteome</keyword>
<dbReference type="PANTHER" id="PTHR38011">
    <property type="entry name" value="DIHYDROFOLATE REDUCTASE FAMILY PROTEIN (AFU_ORTHOLOGUE AFUA_8G06820)"/>
    <property type="match status" value="1"/>
</dbReference>
<evidence type="ECO:0000313" key="6">
    <source>
        <dbReference type="Proteomes" id="UP001323798"/>
    </source>
</evidence>
<dbReference type="SUPFAM" id="SSF53597">
    <property type="entry name" value="Dihydrofolate reductase-like"/>
    <property type="match status" value="1"/>
</dbReference>
<protein>
    <submittedName>
        <fullName evidence="5">Dihydrofolate reductase family protein</fullName>
    </submittedName>
</protein>
<dbReference type="Proteomes" id="UP001323798">
    <property type="component" value="Chromosome"/>
</dbReference>
<evidence type="ECO:0000256" key="1">
    <source>
        <dbReference type="ARBA" id="ARBA00005104"/>
    </source>
</evidence>
<evidence type="ECO:0000313" key="5">
    <source>
        <dbReference type="EMBL" id="WPR88818.1"/>
    </source>
</evidence>
<keyword evidence="2" id="KW-0521">NADP</keyword>
<dbReference type="RefSeq" id="WP_320941535.1">
    <property type="nucleotide sequence ID" value="NZ_BAABEU010000005.1"/>
</dbReference>
<evidence type="ECO:0000256" key="3">
    <source>
        <dbReference type="ARBA" id="ARBA00023002"/>
    </source>
</evidence>